<feature type="region of interest" description="Disordered" evidence="6">
    <location>
        <begin position="133"/>
        <end position="155"/>
    </location>
</feature>
<dbReference type="PROSITE" id="PS50809">
    <property type="entry name" value="DM_2"/>
    <property type="match status" value="1"/>
</dbReference>
<keyword evidence="3 5" id="KW-0238">DNA-binding</keyword>
<evidence type="ECO:0000256" key="1">
    <source>
        <dbReference type="ARBA" id="ARBA00022723"/>
    </source>
</evidence>
<comment type="subcellular location">
    <subcellularLocation>
        <location evidence="5">Nucleus</location>
    </subcellularLocation>
</comment>
<evidence type="ECO:0000313" key="9">
    <source>
        <dbReference type="Proteomes" id="UP001432027"/>
    </source>
</evidence>
<dbReference type="GO" id="GO:0007548">
    <property type="term" value="P:sex differentiation"/>
    <property type="evidence" value="ECO:0007669"/>
    <property type="project" value="TreeGrafter"/>
</dbReference>
<sequence>RPIANRTLSCRKCEGHGLLVILKGHASACPYNNCTCKKCANVMSMRASAIMRRYRTRPTECGFVIKPVHFQNGNTRFRVFPKFIDETDGECVLIPTYGHPLRMTDTPRQSLLDLLQSPSGSIECKRYAGQEERCSGKRHHDSDDENESARSDQPPLIPDLFEMRLQQAQQQKRIMETLPTGVW</sequence>
<dbReference type="InterPro" id="IPR036407">
    <property type="entry name" value="DM_DNA-bd_sf"/>
</dbReference>
<feature type="domain" description="DM" evidence="7">
    <location>
        <begin position="10"/>
        <end position="53"/>
    </location>
</feature>
<dbReference type="AlphaFoldDB" id="A0AAV5UNS7"/>
<dbReference type="GO" id="GO:0005634">
    <property type="term" value="C:nucleus"/>
    <property type="evidence" value="ECO:0007669"/>
    <property type="project" value="UniProtKB-SubCell"/>
</dbReference>
<evidence type="ECO:0000256" key="2">
    <source>
        <dbReference type="ARBA" id="ARBA00022833"/>
    </source>
</evidence>
<gene>
    <name evidence="8" type="ORF">PENTCL1PPCAC_30153</name>
</gene>
<dbReference type="InterPro" id="IPR026607">
    <property type="entry name" value="DMRT"/>
</dbReference>
<dbReference type="PROSITE" id="PS40000">
    <property type="entry name" value="DM_1"/>
    <property type="match status" value="1"/>
</dbReference>
<proteinExistence type="predicted"/>
<accession>A0AAV5UNS7</accession>
<evidence type="ECO:0000256" key="3">
    <source>
        <dbReference type="ARBA" id="ARBA00023125"/>
    </source>
</evidence>
<evidence type="ECO:0000256" key="4">
    <source>
        <dbReference type="ARBA" id="ARBA00023242"/>
    </source>
</evidence>
<evidence type="ECO:0000259" key="7">
    <source>
        <dbReference type="PROSITE" id="PS50809"/>
    </source>
</evidence>
<keyword evidence="1 5" id="KW-0479">Metal-binding</keyword>
<protein>
    <recommendedName>
        <fullName evidence="7">DM domain-containing protein</fullName>
    </recommendedName>
</protein>
<dbReference type="GO" id="GO:0046872">
    <property type="term" value="F:metal ion binding"/>
    <property type="evidence" value="ECO:0007669"/>
    <property type="project" value="UniProtKB-KW"/>
</dbReference>
<keyword evidence="2 5" id="KW-0862">Zinc</keyword>
<evidence type="ECO:0000256" key="6">
    <source>
        <dbReference type="SAM" id="MobiDB-lite"/>
    </source>
</evidence>
<dbReference type="GO" id="GO:0000981">
    <property type="term" value="F:DNA-binding transcription factor activity, RNA polymerase II-specific"/>
    <property type="evidence" value="ECO:0007669"/>
    <property type="project" value="TreeGrafter"/>
</dbReference>
<comment type="caution">
    <text evidence="8">The sequence shown here is derived from an EMBL/GenBank/DDBJ whole genome shotgun (WGS) entry which is preliminary data.</text>
</comment>
<keyword evidence="9" id="KW-1185">Reference proteome</keyword>
<dbReference type="GO" id="GO:0000978">
    <property type="term" value="F:RNA polymerase II cis-regulatory region sequence-specific DNA binding"/>
    <property type="evidence" value="ECO:0007669"/>
    <property type="project" value="TreeGrafter"/>
</dbReference>
<dbReference type="PANTHER" id="PTHR12322:SF53">
    <property type="entry name" value="DOUBLESEX-MAB RELATED 11E"/>
    <property type="match status" value="1"/>
</dbReference>
<dbReference type="InterPro" id="IPR001275">
    <property type="entry name" value="DM_DNA-bd"/>
</dbReference>
<evidence type="ECO:0000256" key="5">
    <source>
        <dbReference type="PROSITE-ProRule" id="PRU00070"/>
    </source>
</evidence>
<dbReference type="SMART" id="SM00301">
    <property type="entry name" value="DM"/>
    <property type="match status" value="1"/>
</dbReference>
<organism evidence="8 9">
    <name type="scientific">Pristionchus entomophagus</name>
    <dbReference type="NCBI Taxonomy" id="358040"/>
    <lineage>
        <taxon>Eukaryota</taxon>
        <taxon>Metazoa</taxon>
        <taxon>Ecdysozoa</taxon>
        <taxon>Nematoda</taxon>
        <taxon>Chromadorea</taxon>
        <taxon>Rhabditida</taxon>
        <taxon>Rhabditina</taxon>
        <taxon>Diplogasteromorpha</taxon>
        <taxon>Diplogasteroidea</taxon>
        <taxon>Neodiplogasteridae</taxon>
        <taxon>Pristionchus</taxon>
    </lineage>
</organism>
<dbReference type="Gene3D" id="4.10.1040.10">
    <property type="entry name" value="DM DNA-binding domain"/>
    <property type="match status" value="1"/>
</dbReference>
<dbReference type="SUPFAM" id="SSF82927">
    <property type="entry name" value="Cysteine-rich DNA binding domain, (DM domain)"/>
    <property type="match status" value="1"/>
</dbReference>
<feature type="non-terminal residue" evidence="8">
    <location>
        <position position="1"/>
    </location>
</feature>
<feature type="DNA-binding region" description="DM" evidence="5">
    <location>
        <begin position="10"/>
        <end position="53"/>
    </location>
</feature>
<dbReference type="Pfam" id="PF00751">
    <property type="entry name" value="DM"/>
    <property type="match status" value="1"/>
</dbReference>
<evidence type="ECO:0000313" key="8">
    <source>
        <dbReference type="EMBL" id="GMT07979.1"/>
    </source>
</evidence>
<dbReference type="Proteomes" id="UP001432027">
    <property type="component" value="Unassembled WGS sequence"/>
</dbReference>
<reference evidence="8" key="1">
    <citation type="submission" date="2023-10" db="EMBL/GenBank/DDBJ databases">
        <title>Genome assembly of Pristionchus species.</title>
        <authorList>
            <person name="Yoshida K."/>
            <person name="Sommer R.J."/>
        </authorList>
    </citation>
    <scope>NUCLEOTIDE SEQUENCE</scope>
    <source>
        <strain evidence="8">RS0144</strain>
    </source>
</reference>
<dbReference type="PANTHER" id="PTHR12322">
    <property type="entry name" value="DOUBLESEX AND MAB-3 RELATED TRANSCRIPTION FACTOR DMRT"/>
    <property type="match status" value="1"/>
</dbReference>
<keyword evidence="4 5" id="KW-0539">Nucleus</keyword>
<name>A0AAV5UNS7_9BILA</name>
<dbReference type="EMBL" id="BTSX01000006">
    <property type="protein sequence ID" value="GMT07979.1"/>
    <property type="molecule type" value="Genomic_DNA"/>
</dbReference>